<evidence type="ECO:0000313" key="10">
    <source>
        <dbReference type="EMBL" id="CAF3593716.1"/>
    </source>
</evidence>
<dbReference type="GO" id="GO:0005886">
    <property type="term" value="C:plasma membrane"/>
    <property type="evidence" value="ECO:0007669"/>
    <property type="project" value="TreeGrafter"/>
</dbReference>
<dbReference type="InterPro" id="IPR000276">
    <property type="entry name" value="GPCR_Rhodpsn"/>
</dbReference>
<sequence length="329" mass="37706">MSTSGKLHLAAHMINYVVALPLMILGIVGVILSMIVFTLHASFRRNTTINYLMAGSVLAGIHLLIVDIQTMLVGGFDFGVYNTNEAVCREHTYIRYVTTVSTICFPCWDAFDQYVGTSRDANFRNRWRSMRFVRLAIICTVIFWILTYIPIIFTSEIIDGTCQLRQSPYKLFNTYVLTPLVHIIIPALVMLYYTRGTIQNLRSAIVQSSHEHLAKQVRRMLIPQLFLLVVSGVPFGLEGIYYYLTSNVQRDANQIALENLVSQIIMLFYHFNFIFTFYIYVSLSSEVRKALRKTVLQGLRKLQLCSRHVKVGNLMLRHSHHTLAPPIET</sequence>
<dbReference type="AlphaFoldDB" id="A0A818MRY7"/>
<dbReference type="Pfam" id="PF00001">
    <property type="entry name" value="7tm_1"/>
    <property type="match status" value="1"/>
</dbReference>
<evidence type="ECO:0000256" key="5">
    <source>
        <dbReference type="ARBA" id="ARBA00023136"/>
    </source>
</evidence>
<proteinExistence type="predicted"/>
<feature type="transmembrane region" description="Helical" evidence="8">
    <location>
        <begin position="93"/>
        <end position="111"/>
    </location>
</feature>
<dbReference type="InterPro" id="IPR017452">
    <property type="entry name" value="GPCR_Rhodpsn_7TM"/>
</dbReference>
<feature type="transmembrane region" description="Helical" evidence="8">
    <location>
        <begin position="51"/>
        <end position="73"/>
    </location>
</feature>
<evidence type="ECO:0000256" key="4">
    <source>
        <dbReference type="ARBA" id="ARBA00023040"/>
    </source>
</evidence>
<feature type="transmembrane region" description="Helical" evidence="8">
    <location>
        <begin position="16"/>
        <end position="39"/>
    </location>
</feature>
<evidence type="ECO:0000256" key="2">
    <source>
        <dbReference type="ARBA" id="ARBA00022692"/>
    </source>
</evidence>
<accession>A0A818MRY7</accession>
<dbReference type="SUPFAM" id="SSF81321">
    <property type="entry name" value="Family A G protein-coupled receptor-like"/>
    <property type="match status" value="1"/>
</dbReference>
<dbReference type="EMBL" id="CAJNYD010004352">
    <property type="protein sequence ID" value="CAF3593716.1"/>
    <property type="molecule type" value="Genomic_DNA"/>
</dbReference>
<keyword evidence="5 8" id="KW-0472">Membrane</keyword>
<evidence type="ECO:0000256" key="6">
    <source>
        <dbReference type="ARBA" id="ARBA00023170"/>
    </source>
</evidence>
<dbReference type="Proteomes" id="UP000663851">
    <property type="component" value="Unassembled WGS sequence"/>
</dbReference>
<dbReference type="EMBL" id="CAJOBO010001271">
    <property type="protein sequence ID" value="CAF4358950.1"/>
    <property type="molecule type" value="Genomic_DNA"/>
</dbReference>
<organism evidence="10 14">
    <name type="scientific">Rotaria socialis</name>
    <dbReference type="NCBI Taxonomy" id="392032"/>
    <lineage>
        <taxon>Eukaryota</taxon>
        <taxon>Metazoa</taxon>
        <taxon>Spiralia</taxon>
        <taxon>Gnathifera</taxon>
        <taxon>Rotifera</taxon>
        <taxon>Eurotatoria</taxon>
        <taxon>Bdelloidea</taxon>
        <taxon>Philodinida</taxon>
        <taxon>Philodinidae</taxon>
        <taxon>Rotaria</taxon>
    </lineage>
</organism>
<dbReference type="PANTHER" id="PTHR24243">
    <property type="entry name" value="G-PROTEIN COUPLED RECEPTOR"/>
    <property type="match status" value="1"/>
</dbReference>
<evidence type="ECO:0000313" key="13">
    <source>
        <dbReference type="EMBL" id="CAF4709621.1"/>
    </source>
</evidence>
<feature type="domain" description="G-protein coupled receptors family 1 profile" evidence="9">
    <location>
        <begin position="29"/>
        <end position="280"/>
    </location>
</feature>
<keyword evidence="7" id="KW-0807">Transducer</keyword>
<keyword evidence="3 8" id="KW-1133">Transmembrane helix</keyword>
<dbReference type="EMBL" id="CAJOBR010002875">
    <property type="protein sequence ID" value="CAF4709621.1"/>
    <property type="molecule type" value="Genomic_DNA"/>
</dbReference>
<dbReference type="Gene3D" id="1.20.1070.10">
    <property type="entry name" value="Rhodopsin 7-helix transmembrane proteins"/>
    <property type="match status" value="1"/>
</dbReference>
<comment type="subcellular location">
    <subcellularLocation>
        <location evidence="1">Membrane</location>
        <topology evidence="1">Multi-pass membrane protein</topology>
    </subcellularLocation>
</comment>
<gene>
    <name evidence="11" type="ORF">GRG538_LOCUS32484</name>
    <name evidence="12" type="ORF">HFQ381_LOCUS17252</name>
    <name evidence="10" type="ORF">LUA448_LOCUS30072</name>
    <name evidence="13" type="ORF">QYT958_LOCUS18282</name>
</gene>
<feature type="transmembrane region" description="Helical" evidence="8">
    <location>
        <begin position="225"/>
        <end position="244"/>
    </location>
</feature>
<dbReference type="Proteomes" id="UP000663848">
    <property type="component" value="Unassembled WGS sequence"/>
</dbReference>
<keyword evidence="4" id="KW-0297">G-protein coupled receptor</keyword>
<dbReference type="GO" id="GO:0004930">
    <property type="term" value="F:G protein-coupled receptor activity"/>
    <property type="evidence" value="ECO:0007669"/>
    <property type="project" value="UniProtKB-KW"/>
</dbReference>
<dbReference type="PROSITE" id="PS50262">
    <property type="entry name" value="G_PROTEIN_RECEP_F1_2"/>
    <property type="match status" value="1"/>
</dbReference>
<evidence type="ECO:0000256" key="1">
    <source>
        <dbReference type="ARBA" id="ARBA00004141"/>
    </source>
</evidence>
<feature type="transmembrane region" description="Helical" evidence="8">
    <location>
        <begin position="172"/>
        <end position="193"/>
    </location>
</feature>
<keyword evidence="2 8" id="KW-0812">Transmembrane</keyword>
<evidence type="ECO:0000313" key="11">
    <source>
        <dbReference type="EMBL" id="CAF3770626.1"/>
    </source>
</evidence>
<dbReference type="PANTHER" id="PTHR24243:SF230">
    <property type="entry name" value="G-PROTEIN COUPLED RECEPTORS FAMILY 1 PROFILE DOMAIN-CONTAINING PROTEIN"/>
    <property type="match status" value="1"/>
</dbReference>
<evidence type="ECO:0000313" key="14">
    <source>
        <dbReference type="Proteomes" id="UP000663833"/>
    </source>
</evidence>
<dbReference type="Proteomes" id="UP000663872">
    <property type="component" value="Unassembled WGS sequence"/>
</dbReference>
<dbReference type="EMBL" id="CAJNYT010005717">
    <property type="protein sequence ID" value="CAF3770626.1"/>
    <property type="molecule type" value="Genomic_DNA"/>
</dbReference>
<evidence type="ECO:0000256" key="7">
    <source>
        <dbReference type="ARBA" id="ARBA00023224"/>
    </source>
</evidence>
<reference evidence="10" key="1">
    <citation type="submission" date="2021-02" db="EMBL/GenBank/DDBJ databases">
        <authorList>
            <person name="Nowell W R."/>
        </authorList>
    </citation>
    <scope>NUCLEOTIDE SEQUENCE</scope>
</reference>
<feature type="transmembrane region" description="Helical" evidence="8">
    <location>
        <begin position="264"/>
        <end position="283"/>
    </location>
</feature>
<evidence type="ECO:0000259" key="9">
    <source>
        <dbReference type="PROSITE" id="PS50262"/>
    </source>
</evidence>
<protein>
    <recommendedName>
        <fullName evidence="9">G-protein coupled receptors family 1 profile domain-containing protein</fullName>
    </recommendedName>
</protein>
<name>A0A818MRY7_9BILA</name>
<comment type="caution">
    <text evidence="10">The sequence shown here is derived from an EMBL/GenBank/DDBJ whole genome shotgun (WGS) entry which is preliminary data.</text>
</comment>
<feature type="transmembrane region" description="Helical" evidence="8">
    <location>
        <begin position="132"/>
        <end position="152"/>
    </location>
</feature>
<evidence type="ECO:0000313" key="12">
    <source>
        <dbReference type="EMBL" id="CAF4358950.1"/>
    </source>
</evidence>
<evidence type="ECO:0000256" key="8">
    <source>
        <dbReference type="SAM" id="Phobius"/>
    </source>
</evidence>
<keyword evidence="6" id="KW-0675">Receptor</keyword>
<evidence type="ECO:0000256" key="3">
    <source>
        <dbReference type="ARBA" id="ARBA00022989"/>
    </source>
</evidence>
<dbReference type="Proteomes" id="UP000663833">
    <property type="component" value="Unassembled WGS sequence"/>
</dbReference>